<protein>
    <submittedName>
        <fullName evidence="1">Uncharacterized protein</fullName>
    </submittedName>
</protein>
<sequence>MAKSARPAPSLIPAVLALIVLFVLGYILFADLQPSRTEHTVNPPFELDDPELEIINEAPIMPAQDQQQIIAEEAASFVEQLAADDEADETTAVTINEQQGEFVRHDGTIAIPKLEHRNTTVGELSQDKTLAADTPVTLQFTETEKQTTTLQALDDSIEDKKQIITLEQKDGTRRQAPLADLLNEKDADKNASITVIKEHNRTEQLTIGELAESDISSSQKVIATINQGIEELSVKDIVQAGELPDNALFYLHRVTERDRQGLWGIIQSGLIQRFRQGLALEGISQNKELARVTIPADADEPLPTGLSSFLGKVLNKKVTSSYIYNFSTHTMGHDPNLIHPGQQLILIHFSPDELKQIYVFFAEQRNEQAQSFAISQ</sequence>
<dbReference type="AlphaFoldDB" id="A0A0A0BD61"/>
<evidence type="ECO:0000313" key="2">
    <source>
        <dbReference type="Proteomes" id="UP000029999"/>
    </source>
</evidence>
<evidence type="ECO:0000313" key="1">
    <source>
        <dbReference type="EMBL" id="KGM05891.1"/>
    </source>
</evidence>
<dbReference type="STRING" id="392484.LP43_2454"/>
<accession>A0A0A0BD61</accession>
<reference evidence="1 2" key="1">
    <citation type="submission" date="2014-09" db="EMBL/GenBank/DDBJ databases">
        <authorList>
            <person name="Grob C."/>
            <person name="Taubert M."/>
            <person name="Howat A.M."/>
            <person name="Burns O.J."/>
            <person name="Dixon J.L."/>
            <person name="Chen Y."/>
            <person name="Murrell J.C."/>
        </authorList>
    </citation>
    <scope>NUCLEOTIDE SEQUENCE [LARGE SCALE GENOMIC DNA]</scope>
    <source>
        <strain evidence="1">L4</strain>
    </source>
</reference>
<organism evidence="1 2">
    <name type="scientific">Methylophaga thiooxydans</name>
    <dbReference type="NCBI Taxonomy" id="392484"/>
    <lineage>
        <taxon>Bacteria</taxon>
        <taxon>Pseudomonadati</taxon>
        <taxon>Pseudomonadota</taxon>
        <taxon>Gammaproteobacteria</taxon>
        <taxon>Thiotrichales</taxon>
        <taxon>Piscirickettsiaceae</taxon>
        <taxon>Methylophaga</taxon>
    </lineage>
</organism>
<proteinExistence type="predicted"/>
<dbReference type="EMBL" id="JRQD01000007">
    <property type="protein sequence ID" value="KGM05891.1"/>
    <property type="molecule type" value="Genomic_DNA"/>
</dbReference>
<dbReference type="RefSeq" id="WP_036315767.1">
    <property type="nucleotide sequence ID" value="NZ_JRQD01000007.1"/>
</dbReference>
<name>A0A0A0BD61_9GAMM</name>
<dbReference type="Proteomes" id="UP000029999">
    <property type="component" value="Unassembled WGS sequence"/>
</dbReference>
<gene>
    <name evidence="1" type="ORF">LP43_2454</name>
</gene>
<comment type="caution">
    <text evidence="1">The sequence shown here is derived from an EMBL/GenBank/DDBJ whole genome shotgun (WGS) entry which is preliminary data.</text>
</comment>